<gene>
    <name evidence="1" type="ORF">ACFS7Z_16355</name>
</gene>
<name>A0ABW6BY59_9BACT</name>
<dbReference type="Proteomes" id="UP001597641">
    <property type="component" value="Unassembled WGS sequence"/>
</dbReference>
<protein>
    <submittedName>
        <fullName evidence="1">Uncharacterized protein</fullName>
    </submittedName>
</protein>
<comment type="caution">
    <text evidence="1">The sequence shown here is derived from an EMBL/GenBank/DDBJ whole genome shotgun (WGS) entry which is preliminary data.</text>
</comment>
<dbReference type="EMBL" id="JBHUOX010000012">
    <property type="protein sequence ID" value="MFD3001946.1"/>
    <property type="molecule type" value="Genomic_DNA"/>
</dbReference>
<reference evidence="2" key="1">
    <citation type="journal article" date="2019" name="Int. J. Syst. Evol. Microbiol.">
        <title>The Global Catalogue of Microorganisms (GCM) 10K type strain sequencing project: providing services to taxonomists for standard genome sequencing and annotation.</title>
        <authorList>
            <consortium name="The Broad Institute Genomics Platform"/>
            <consortium name="The Broad Institute Genome Sequencing Center for Infectious Disease"/>
            <person name="Wu L."/>
            <person name="Ma J."/>
        </authorList>
    </citation>
    <scope>NUCLEOTIDE SEQUENCE [LARGE SCALE GENOMIC DNA]</scope>
    <source>
        <strain evidence="2">KCTC 23984</strain>
    </source>
</reference>
<keyword evidence="2" id="KW-1185">Reference proteome</keyword>
<evidence type="ECO:0000313" key="2">
    <source>
        <dbReference type="Proteomes" id="UP001597641"/>
    </source>
</evidence>
<evidence type="ECO:0000313" key="1">
    <source>
        <dbReference type="EMBL" id="MFD3001946.1"/>
    </source>
</evidence>
<accession>A0ABW6BY59</accession>
<organism evidence="1 2">
    <name type="scientific">Pontibacter toksunensis</name>
    <dbReference type="NCBI Taxonomy" id="1332631"/>
    <lineage>
        <taxon>Bacteria</taxon>
        <taxon>Pseudomonadati</taxon>
        <taxon>Bacteroidota</taxon>
        <taxon>Cytophagia</taxon>
        <taxon>Cytophagales</taxon>
        <taxon>Hymenobacteraceae</taxon>
        <taxon>Pontibacter</taxon>
    </lineage>
</organism>
<proteinExistence type="predicted"/>
<sequence>MVFSIAACEDDAPDAAAPLVAISSPAENAPFLVVDKVAISRVYAGIRYEIAVDAGLNLSKNLGDKVADINLTE</sequence>
<dbReference type="RefSeq" id="WP_377486768.1">
    <property type="nucleotide sequence ID" value="NZ_JBHUOX010000012.1"/>
</dbReference>